<keyword evidence="4" id="KW-0862">Zinc</keyword>
<dbReference type="Gene3D" id="2.30.40.10">
    <property type="entry name" value="Urease, subunit C, domain 1"/>
    <property type="match status" value="1"/>
</dbReference>
<evidence type="ECO:0000256" key="4">
    <source>
        <dbReference type="ARBA" id="ARBA00022833"/>
    </source>
</evidence>
<dbReference type="Gene3D" id="3.20.20.140">
    <property type="entry name" value="Metal-dependent hydrolases"/>
    <property type="match status" value="1"/>
</dbReference>
<dbReference type="InterPro" id="IPR011059">
    <property type="entry name" value="Metal-dep_hydrolase_composite"/>
</dbReference>
<dbReference type="PANTHER" id="PTHR11271">
    <property type="entry name" value="GUANINE DEAMINASE"/>
    <property type="match status" value="1"/>
</dbReference>
<dbReference type="STRING" id="576137.A0A1L7XRK8"/>
<dbReference type="GO" id="GO:0008892">
    <property type="term" value="F:guanine deaminase activity"/>
    <property type="evidence" value="ECO:0007669"/>
    <property type="project" value="TreeGrafter"/>
</dbReference>
<organism evidence="6 7">
    <name type="scientific">Phialocephala subalpina</name>
    <dbReference type="NCBI Taxonomy" id="576137"/>
    <lineage>
        <taxon>Eukaryota</taxon>
        <taxon>Fungi</taxon>
        <taxon>Dikarya</taxon>
        <taxon>Ascomycota</taxon>
        <taxon>Pezizomycotina</taxon>
        <taxon>Leotiomycetes</taxon>
        <taxon>Helotiales</taxon>
        <taxon>Mollisiaceae</taxon>
        <taxon>Phialocephala</taxon>
        <taxon>Phialocephala fortinii species complex</taxon>
    </lineage>
</organism>
<dbReference type="PANTHER" id="PTHR11271:SF6">
    <property type="entry name" value="GUANINE DEAMINASE"/>
    <property type="match status" value="1"/>
</dbReference>
<feature type="domain" description="Amidohydrolase-related" evidence="5">
    <location>
        <begin position="106"/>
        <end position="482"/>
    </location>
</feature>
<dbReference type="GO" id="GO:0008270">
    <property type="term" value="F:zinc ion binding"/>
    <property type="evidence" value="ECO:0007669"/>
    <property type="project" value="TreeGrafter"/>
</dbReference>
<comment type="cofactor">
    <cofactor evidence="1">
        <name>Zn(2+)</name>
        <dbReference type="ChEBI" id="CHEBI:29105"/>
    </cofactor>
</comment>
<accession>A0A1L7XRK8</accession>
<keyword evidence="2" id="KW-0479">Metal-binding</keyword>
<dbReference type="GO" id="GO:0046098">
    <property type="term" value="P:guanine metabolic process"/>
    <property type="evidence" value="ECO:0007669"/>
    <property type="project" value="TreeGrafter"/>
</dbReference>
<dbReference type="AlphaFoldDB" id="A0A1L7XRK8"/>
<dbReference type="Proteomes" id="UP000184330">
    <property type="component" value="Unassembled WGS sequence"/>
</dbReference>
<evidence type="ECO:0000256" key="3">
    <source>
        <dbReference type="ARBA" id="ARBA00022801"/>
    </source>
</evidence>
<name>A0A1L7XRK8_9HELO</name>
<proteinExistence type="predicted"/>
<dbReference type="GO" id="GO:0005829">
    <property type="term" value="C:cytosol"/>
    <property type="evidence" value="ECO:0007669"/>
    <property type="project" value="TreeGrafter"/>
</dbReference>
<dbReference type="Pfam" id="PF01979">
    <property type="entry name" value="Amidohydro_1"/>
    <property type="match status" value="1"/>
</dbReference>
<evidence type="ECO:0000313" key="7">
    <source>
        <dbReference type="Proteomes" id="UP000184330"/>
    </source>
</evidence>
<dbReference type="SUPFAM" id="SSF51556">
    <property type="entry name" value="Metallo-dependent hydrolases"/>
    <property type="match status" value="1"/>
</dbReference>
<gene>
    <name evidence="6" type="ORF">PAC_17487</name>
</gene>
<dbReference type="OrthoDB" id="194468at2759"/>
<keyword evidence="3" id="KW-0378">Hydrolase</keyword>
<evidence type="ECO:0000313" key="6">
    <source>
        <dbReference type="EMBL" id="CZR67588.1"/>
    </source>
</evidence>
<dbReference type="InterPro" id="IPR006680">
    <property type="entry name" value="Amidohydro-rel"/>
</dbReference>
<dbReference type="InterPro" id="IPR051607">
    <property type="entry name" value="Metallo-dep_hydrolases"/>
</dbReference>
<dbReference type="InterPro" id="IPR032466">
    <property type="entry name" value="Metal_Hydrolase"/>
</dbReference>
<keyword evidence="7" id="KW-1185">Reference proteome</keyword>
<evidence type="ECO:0000259" key="5">
    <source>
        <dbReference type="Pfam" id="PF01979"/>
    </source>
</evidence>
<protein>
    <submittedName>
        <fullName evidence="6">Related to guanine deaminase</fullName>
    </submittedName>
</protein>
<evidence type="ECO:0000256" key="1">
    <source>
        <dbReference type="ARBA" id="ARBA00001947"/>
    </source>
</evidence>
<dbReference type="EMBL" id="FJOG01000045">
    <property type="protein sequence ID" value="CZR67588.1"/>
    <property type="molecule type" value="Genomic_DNA"/>
</dbReference>
<sequence>MGCFPRFFKSRAKPELAPPPYSTLDHDARQQVVAKKASNSKQVFFGRIVHSKSLKHLEIFKQAALGIDENGVICFLDSSVDSAAAACKKYPDFKEAHCTTLKPLEFLFPGMIDTHMHAPQWPNMAIGMEGNLKEWVEGYTDPIEHSYKDTNKARRVYDEMVQKLLENGTTMAAYNSSPHWEATNVLADMCLKYGQRAIVGKLCMDCNSTHGNIEKTEQSLEDEWKSVEHIRKIDPEETLVSPCIQPRNGAFATPPLMAGLGKMSNGKPGSKKIHIQAHMCETLYDINQMKKLHSGSKNYSEMYDSYGFLHEKTILAHCIHLSDRDIELLAERKAGVAHNGNSNTCLTDGECRVRELLNAGVKVGLGTDCSAGYGVSILESMRAASNVSRHLVIHKDDPSLKLNFEEIVYLGTMGGAQVCAMDDKIGNFETGKPFDALVIDVGQKDNINIAGWEGDDLALVKKWVFMGDDRSIRKVFVNGRLVAGKDM</sequence>
<reference evidence="6 7" key="1">
    <citation type="submission" date="2016-03" db="EMBL/GenBank/DDBJ databases">
        <authorList>
            <person name="Ploux O."/>
        </authorList>
    </citation>
    <scope>NUCLEOTIDE SEQUENCE [LARGE SCALE GENOMIC DNA]</scope>
    <source>
        <strain evidence="6 7">UAMH 11012</strain>
    </source>
</reference>
<evidence type="ECO:0000256" key="2">
    <source>
        <dbReference type="ARBA" id="ARBA00022723"/>
    </source>
</evidence>